<evidence type="ECO:0000313" key="3">
    <source>
        <dbReference type="Proteomes" id="UP000272942"/>
    </source>
</evidence>
<dbReference type="AlphaFoldDB" id="A0A183AI73"/>
<dbReference type="WBParaSite" id="ECPE_0000667101-mRNA-1">
    <property type="protein sequence ID" value="ECPE_0000667101-mRNA-1"/>
    <property type="gene ID" value="ECPE_0000667101"/>
</dbReference>
<evidence type="ECO:0000313" key="2">
    <source>
        <dbReference type="EMBL" id="VDP78991.1"/>
    </source>
</evidence>
<keyword evidence="3" id="KW-1185">Reference proteome</keyword>
<sequence length="519" mass="54959">MRYCFSGFGGSSLDLECEAFDFSAVLLFYSMSSKKISQTALSSPDLASLAGSVTSEDRLDSDLEADLQQAELLVENVHGFDIDHFSITSSEAFSCSNALTEGRPRLGLGDSNLKPSTFVRKAILSGVSNQLKSASSKVDIGSPSCLASAIACCAHFASALINLQQVLRFCFGTLDSTAGTDAQTTAGQGAVTTLSQNVDGTQLLSGYQSGRIAVWRLSGAPSSPGNNDAGLLQGKLTSHEVNDSVDQEYVLTGAHSDNGSPRTNQSSSISSSTLNATPARSSLPRRFSEAKMRLIGRKSTTDTITGQLLCVLDDAHGVGQAIAFVNFTTAPSLAVAVDTGGSVFALNFNRGEICALDALGSTTLPSEPSDHEPAISDPSDRGAENTSRSGRSLRAYALVAMASFTKLIVAQLRPRLQIAHWQPLKGPPACLPLVTWMWTPHAGLTGPENALLAFGRGCSLHVLQVATGPFPAGLDPMSTIRADESRSHSLHFSLLYSFELDYELISLNVSFPFLFVSVW</sequence>
<reference evidence="4" key="1">
    <citation type="submission" date="2016-06" db="UniProtKB">
        <authorList>
            <consortium name="WormBaseParasite"/>
        </authorList>
    </citation>
    <scope>IDENTIFICATION</scope>
</reference>
<feature type="compositionally biased region" description="Polar residues" evidence="1">
    <location>
        <begin position="255"/>
        <end position="265"/>
    </location>
</feature>
<protein>
    <submittedName>
        <fullName evidence="4">RING-type domain-containing protein</fullName>
    </submittedName>
</protein>
<evidence type="ECO:0000313" key="4">
    <source>
        <dbReference type="WBParaSite" id="ECPE_0000667101-mRNA-1"/>
    </source>
</evidence>
<reference evidence="2 3" key="2">
    <citation type="submission" date="2018-11" db="EMBL/GenBank/DDBJ databases">
        <authorList>
            <consortium name="Pathogen Informatics"/>
        </authorList>
    </citation>
    <scope>NUCLEOTIDE SEQUENCE [LARGE SCALE GENOMIC DNA]</scope>
    <source>
        <strain evidence="2 3">Egypt</strain>
    </source>
</reference>
<dbReference type="Proteomes" id="UP000272942">
    <property type="component" value="Unassembled WGS sequence"/>
</dbReference>
<feature type="region of interest" description="Disordered" evidence="1">
    <location>
        <begin position="364"/>
        <end position="388"/>
    </location>
</feature>
<name>A0A183AI73_9TREM</name>
<proteinExistence type="predicted"/>
<dbReference type="EMBL" id="UZAN01043679">
    <property type="protein sequence ID" value="VDP78991.1"/>
    <property type="molecule type" value="Genomic_DNA"/>
</dbReference>
<gene>
    <name evidence="2" type="ORF">ECPE_LOCUS6658</name>
</gene>
<organism evidence="4">
    <name type="scientific">Echinostoma caproni</name>
    <dbReference type="NCBI Taxonomy" id="27848"/>
    <lineage>
        <taxon>Eukaryota</taxon>
        <taxon>Metazoa</taxon>
        <taxon>Spiralia</taxon>
        <taxon>Lophotrochozoa</taxon>
        <taxon>Platyhelminthes</taxon>
        <taxon>Trematoda</taxon>
        <taxon>Digenea</taxon>
        <taxon>Plagiorchiida</taxon>
        <taxon>Echinostomata</taxon>
        <taxon>Echinostomatoidea</taxon>
        <taxon>Echinostomatidae</taxon>
        <taxon>Echinostoma</taxon>
    </lineage>
</organism>
<feature type="region of interest" description="Disordered" evidence="1">
    <location>
        <begin position="252"/>
        <end position="285"/>
    </location>
</feature>
<dbReference type="OrthoDB" id="289913at2759"/>
<evidence type="ECO:0000256" key="1">
    <source>
        <dbReference type="SAM" id="MobiDB-lite"/>
    </source>
</evidence>
<accession>A0A183AI73</accession>
<dbReference type="Pfam" id="PF23410">
    <property type="entry name" value="Beta-prop_VPS8"/>
    <property type="match status" value="2"/>
</dbReference>
<feature type="compositionally biased region" description="Basic and acidic residues" evidence="1">
    <location>
        <begin position="368"/>
        <end position="383"/>
    </location>
</feature>